<dbReference type="PANTHER" id="PTHR45138">
    <property type="entry name" value="REGULATORY COMPONENTS OF SENSORY TRANSDUCTION SYSTEM"/>
    <property type="match status" value="1"/>
</dbReference>
<evidence type="ECO:0000256" key="3">
    <source>
        <dbReference type="SAM" id="Phobius"/>
    </source>
</evidence>
<dbReference type="RefSeq" id="WP_188839608.1">
    <property type="nucleotide sequence ID" value="NZ_BMOT01000001.1"/>
</dbReference>
<evidence type="ECO:0000259" key="4">
    <source>
        <dbReference type="PROSITE" id="PS50887"/>
    </source>
</evidence>
<evidence type="ECO:0000313" key="5">
    <source>
        <dbReference type="EMBL" id="MCL1115913.1"/>
    </source>
</evidence>
<dbReference type="InterPro" id="IPR000160">
    <property type="entry name" value="GGDEF_dom"/>
</dbReference>
<keyword evidence="6" id="KW-1185">Reference proteome</keyword>
<dbReference type="CDD" id="cd01949">
    <property type="entry name" value="GGDEF"/>
    <property type="match status" value="1"/>
</dbReference>
<evidence type="ECO:0000313" key="6">
    <source>
        <dbReference type="Proteomes" id="UP001203212"/>
    </source>
</evidence>
<dbReference type="Gene3D" id="3.30.70.270">
    <property type="match status" value="1"/>
</dbReference>
<dbReference type="PROSITE" id="PS50887">
    <property type="entry name" value="GGDEF"/>
    <property type="match status" value="1"/>
</dbReference>
<reference evidence="5 6" key="1">
    <citation type="submission" date="2022-01" db="EMBL/GenBank/DDBJ databases">
        <title>Whole genome-based taxonomy of the Shewanellaceae.</title>
        <authorList>
            <person name="Martin-Rodriguez A.J."/>
        </authorList>
    </citation>
    <scope>NUCLEOTIDE SEQUENCE [LARGE SCALE GENOMIC DNA]</scope>
    <source>
        <strain evidence="5 6">JCM 17801</strain>
    </source>
</reference>
<keyword evidence="3" id="KW-1133">Transmembrane helix</keyword>
<feature type="transmembrane region" description="Helical" evidence="3">
    <location>
        <begin position="32"/>
        <end position="52"/>
    </location>
</feature>
<gene>
    <name evidence="5" type="ORF">L2689_01450</name>
</gene>
<dbReference type="SMART" id="SM00267">
    <property type="entry name" value="GGDEF"/>
    <property type="match status" value="1"/>
</dbReference>
<feature type="transmembrane region" description="Helical" evidence="3">
    <location>
        <begin position="7"/>
        <end position="26"/>
    </location>
</feature>
<sequence length="290" mass="33117">MKYKTQFSILMLYFLAFIYQLNVYAFSWPQDLVELTAELLMFIACFTVMYYINPLKIFPKVYWLLLCGSAFYSMSAFMDLTEEFFVQSTVSESNLDDFLKTFGFILLSIGIHRWMNLHTEFISELKVKAETDQLTGLLNRRAFIENVTGEFAPKDGEGRALLLLDIDHFKAINDNYGHACGDQVLSTVANALKSQTRSDDILARWGGEEFLFSLADVTSDEAINIADALRLYIQQLSFECNNKTIICTVSVGIYHGYYTRCLEQDVDCADQALYQAKANGRNCVVLYQAQ</sequence>
<dbReference type="Pfam" id="PF00990">
    <property type="entry name" value="GGDEF"/>
    <property type="match status" value="1"/>
</dbReference>
<dbReference type="InterPro" id="IPR029787">
    <property type="entry name" value="Nucleotide_cyclase"/>
</dbReference>
<name>A0ABT0KWS9_9GAMM</name>
<organism evidence="5 6">
    <name type="scientific">Shewanella aestuarii</name>
    <dbReference type="NCBI Taxonomy" id="1028752"/>
    <lineage>
        <taxon>Bacteria</taxon>
        <taxon>Pseudomonadati</taxon>
        <taxon>Pseudomonadota</taxon>
        <taxon>Gammaproteobacteria</taxon>
        <taxon>Alteromonadales</taxon>
        <taxon>Shewanellaceae</taxon>
        <taxon>Shewanella</taxon>
    </lineage>
</organism>
<dbReference type="InterPro" id="IPR050469">
    <property type="entry name" value="Diguanylate_Cyclase"/>
</dbReference>
<feature type="domain" description="GGDEF" evidence="4">
    <location>
        <begin position="157"/>
        <end position="289"/>
    </location>
</feature>
<dbReference type="Proteomes" id="UP001203212">
    <property type="component" value="Unassembled WGS sequence"/>
</dbReference>
<protein>
    <recommendedName>
        <fullName evidence="1">diguanylate cyclase</fullName>
        <ecNumber evidence="1">2.7.7.65</ecNumber>
    </recommendedName>
</protein>
<evidence type="ECO:0000256" key="2">
    <source>
        <dbReference type="ARBA" id="ARBA00034247"/>
    </source>
</evidence>
<keyword evidence="3" id="KW-0472">Membrane</keyword>
<evidence type="ECO:0000256" key="1">
    <source>
        <dbReference type="ARBA" id="ARBA00012528"/>
    </source>
</evidence>
<proteinExistence type="predicted"/>
<comment type="caution">
    <text evidence="5">The sequence shown here is derived from an EMBL/GenBank/DDBJ whole genome shotgun (WGS) entry which is preliminary data.</text>
</comment>
<feature type="transmembrane region" description="Helical" evidence="3">
    <location>
        <begin position="61"/>
        <end position="78"/>
    </location>
</feature>
<dbReference type="SUPFAM" id="SSF55073">
    <property type="entry name" value="Nucleotide cyclase"/>
    <property type="match status" value="1"/>
</dbReference>
<accession>A0ABT0KWS9</accession>
<dbReference type="NCBIfam" id="TIGR00254">
    <property type="entry name" value="GGDEF"/>
    <property type="match status" value="1"/>
</dbReference>
<dbReference type="EC" id="2.7.7.65" evidence="1"/>
<dbReference type="InterPro" id="IPR043128">
    <property type="entry name" value="Rev_trsase/Diguanyl_cyclase"/>
</dbReference>
<dbReference type="EMBL" id="JAKILK010000001">
    <property type="protein sequence ID" value="MCL1115913.1"/>
    <property type="molecule type" value="Genomic_DNA"/>
</dbReference>
<keyword evidence="3" id="KW-0812">Transmembrane</keyword>
<dbReference type="PANTHER" id="PTHR45138:SF9">
    <property type="entry name" value="DIGUANYLATE CYCLASE DGCM-RELATED"/>
    <property type="match status" value="1"/>
</dbReference>
<comment type="catalytic activity">
    <reaction evidence="2">
        <text>2 GTP = 3',3'-c-di-GMP + 2 diphosphate</text>
        <dbReference type="Rhea" id="RHEA:24898"/>
        <dbReference type="ChEBI" id="CHEBI:33019"/>
        <dbReference type="ChEBI" id="CHEBI:37565"/>
        <dbReference type="ChEBI" id="CHEBI:58805"/>
        <dbReference type="EC" id="2.7.7.65"/>
    </reaction>
</comment>